<dbReference type="AlphaFoldDB" id="A0A2J7ZU40"/>
<feature type="compositionally biased region" description="Gly residues" evidence="1">
    <location>
        <begin position="102"/>
        <end position="128"/>
    </location>
</feature>
<feature type="compositionally biased region" description="Basic and acidic residues" evidence="1">
    <location>
        <begin position="129"/>
        <end position="141"/>
    </location>
</feature>
<keyword evidence="2" id="KW-0732">Signal</keyword>
<name>A0A2J7ZU40_9CHLO</name>
<comment type="caution">
    <text evidence="3">The sequence shown here is derived from an EMBL/GenBank/DDBJ whole genome shotgun (WGS) entry which is preliminary data.</text>
</comment>
<protein>
    <recommendedName>
        <fullName evidence="5">SET domain-containing protein</fullName>
    </recommendedName>
</protein>
<evidence type="ECO:0000256" key="2">
    <source>
        <dbReference type="SAM" id="SignalP"/>
    </source>
</evidence>
<gene>
    <name evidence="3" type="ORF">TSOC_010121</name>
</gene>
<feature type="compositionally biased region" description="Gly residues" evidence="1">
    <location>
        <begin position="184"/>
        <end position="195"/>
    </location>
</feature>
<sequence length="1139" mass="113794">MSKWQVTVFDLVLLAAGSLQQQQQQQEQETELLVAGLIPEDAVLRAVCSARIIVRVRVTWLVSHHLLLLCDAKGTAGDGDSGGSPSGSGGSIDSDGVDSDGDGFGRGLDSGGGRVADGGGDGRGAGSDGGREADGGGDDRGASGSEGKVADGGDDGTAAVSGRGRDADGSSDGRNAVSGSGTDADGGGDGMGTHSGGDKDADGGGDSRGADSDFSTSASSQGASSSDEGGGGAHSRSLKAASLAGAAPQPVVLYGRVPCGGPLRPYSLNLVINGGQARLNAATALRRDMGLRLRSTVRLAVLADGRAVVETEEGAALVPAVAAAAAPTAAMAAAAAPAAAAAAAAAVAPAAAAGEVGAVAAVAAADAGLLTVMLTARSLDRATVAVPLATAGALLGSDLAYGGSAGGLPVRVEHEGGTLRAPGARLCGSRRGRRSPEWALLGIKPWLRTVGAVVRDMLQLATGAAPGGGGTEVVVRLLRHAAAAATPRAPAAAAAAGGGVGRSRRAHAAGPAVACGPGAGAVAAGGGAQAAPAPLPLPAASITHLRGSTPPETGLPPLHPGELRLCGLTFHPDLAPGLRRAMARWEAAALERLRAEGLGAGLADADPQTVQLGVCDRGVLSRHGLSSNIICARLARLLGLAGPGGRSDAPLPEGELGLAAEGGLWRCADPARGGCGLAAGMAVRRNAVLGVVGGYVLPGAAARRFVGDGHRHLQEGVRTELARAVEGTSADVPTAWRLLAGSAWVAGNDVEAEQAADRANCVVLPVVVRGLVLPVLVALRHIAPGEQLLHDYGAGWWRGLADAWEFAEYEGLAAEALAGRLGLWGDAAAIVARAEGVPCGGAEQKDEAASLTQLRGCVPPETGVPPLQPGELRLCGLTFHPDLAPGVRLSMARWEAAALERLHAERLGGGLADAVPETVQVDVWDVAAISRHGLSRDEICARLAWLLGLAGPGGRSDAPLPEGELRLAAGAGLWRCTDPARGGFGLAVGAAVRKNAVLGVVGGYVLPSAAAEEFVVAGYSHCGAGVRDELALALEGTSADVPTAWRLLAGSYVMSYPQGLEVMPVVVRGLVLPVLVALRNIAPGEQLLRDYGAGWWRELAADVWEVAEDDGLVAEGLTQQLRLATSTGSTSPRTTTGST</sequence>
<feature type="chain" id="PRO_5014471348" description="SET domain-containing protein" evidence="2">
    <location>
        <begin position="21"/>
        <end position="1139"/>
    </location>
</feature>
<keyword evidence="4" id="KW-1185">Reference proteome</keyword>
<organism evidence="3 4">
    <name type="scientific">Tetrabaena socialis</name>
    <dbReference type="NCBI Taxonomy" id="47790"/>
    <lineage>
        <taxon>Eukaryota</taxon>
        <taxon>Viridiplantae</taxon>
        <taxon>Chlorophyta</taxon>
        <taxon>core chlorophytes</taxon>
        <taxon>Chlorophyceae</taxon>
        <taxon>CS clade</taxon>
        <taxon>Chlamydomonadales</taxon>
        <taxon>Tetrabaenaceae</taxon>
        <taxon>Tetrabaena</taxon>
    </lineage>
</organism>
<evidence type="ECO:0000256" key="1">
    <source>
        <dbReference type="SAM" id="MobiDB-lite"/>
    </source>
</evidence>
<dbReference type="EMBL" id="PGGS01000462">
    <property type="protein sequence ID" value="PNH03782.1"/>
    <property type="molecule type" value="Genomic_DNA"/>
</dbReference>
<feature type="signal peptide" evidence="2">
    <location>
        <begin position="1"/>
        <end position="20"/>
    </location>
</feature>
<dbReference type="Proteomes" id="UP000236333">
    <property type="component" value="Unassembled WGS sequence"/>
</dbReference>
<dbReference type="OrthoDB" id="548257at2759"/>
<evidence type="ECO:0008006" key="5">
    <source>
        <dbReference type="Google" id="ProtNLM"/>
    </source>
</evidence>
<proteinExistence type="predicted"/>
<feature type="compositionally biased region" description="Low complexity" evidence="1">
    <location>
        <begin position="170"/>
        <end position="183"/>
    </location>
</feature>
<feature type="compositionally biased region" description="Gly residues" evidence="1">
    <location>
        <begin position="76"/>
        <end position="90"/>
    </location>
</feature>
<dbReference type="CDD" id="cd08161">
    <property type="entry name" value="SET"/>
    <property type="match status" value="1"/>
</dbReference>
<feature type="region of interest" description="Disordered" evidence="1">
    <location>
        <begin position="75"/>
        <end position="237"/>
    </location>
</feature>
<feature type="compositionally biased region" description="Low complexity" evidence="1">
    <location>
        <begin position="212"/>
        <end position="227"/>
    </location>
</feature>
<evidence type="ECO:0000313" key="4">
    <source>
        <dbReference type="Proteomes" id="UP000236333"/>
    </source>
</evidence>
<accession>A0A2J7ZU40</accession>
<dbReference type="InterPro" id="IPR046341">
    <property type="entry name" value="SET_dom_sf"/>
</dbReference>
<evidence type="ECO:0000313" key="3">
    <source>
        <dbReference type="EMBL" id="PNH03782.1"/>
    </source>
</evidence>
<dbReference type="SUPFAM" id="SSF82199">
    <property type="entry name" value="SET domain"/>
    <property type="match status" value="2"/>
</dbReference>
<reference evidence="3 4" key="1">
    <citation type="journal article" date="2017" name="Mol. Biol. Evol.">
        <title>The 4-celled Tetrabaena socialis nuclear genome reveals the essential components for genetic control of cell number at the origin of multicellularity in the volvocine lineage.</title>
        <authorList>
            <person name="Featherston J."/>
            <person name="Arakaki Y."/>
            <person name="Hanschen E.R."/>
            <person name="Ferris P.J."/>
            <person name="Michod R.E."/>
            <person name="Olson B.J.S.C."/>
            <person name="Nozaki H."/>
            <person name="Durand P.M."/>
        </authorList>
    </citation>
    <scope>NUCLEOTIDE SEQUENCE [LARGE SCALE GENOMIC DNA]</scope>
    <source>
        <strain evidence="3 4">NIES-571</strain>
    </source>
</reference>